<evidence type="ECO:0000313" key="2">
    <source>
        <dbReference type="EMBL" id="CAJ0776477.1"/>
    </source>
</evidence>
<keyword evidence="3" id="KW-1185">Reference proteome</keyword>
<feature type="region of interest" description="Disordered" evidence="1">
    <location>
        <begin position="1"/>
        <end position="30"/>
    </location>
</feature>
<accession>A0ABM9IYH1</accession>
<sequence>MVKAPSPSRNRHRMTHAGTRPPVLGTEVSPPPAPESPFYIMEFAPNFSGAAFPFAENTSRIAKFVFYLIEK</sequence>
<dbReference type="EMBL" id="CATZBU010000001">
    <property type="protein sequence ID" value="CAJ0776477.1"/>
    <property type="molecule type" value="Genomic_DNA"/>
</dbReference>
<protein>
    <submittedName>
        <fullName evidence="2">Uncharacterized protein</fullName>
    </submittedName>
</protein>
<organism evidence="2 3">
    <name type="scientific">Ralstonia psammae</name>
    <dbReference type="NCBI Taxonomy" id="3058598"/>
    <lineage>
        <taxon>Bacteria</taxon>
        <taxon>Pseudomonadati</taxon>
        <taxon>Pseudomonadota</taxon>
        <taxon>Betaproteobacteria</taxon>
        <taxon>Burkholderiales</taxon>
        <taxon>Burkholderiaceae</taxon>
        <taxon>Ralstonia</taxon>
    </lineage>
</organism>
<evidence type="ECO:0000256" key="1">
    <source>
        <dbReference type="SAM" id="MobiDB-lite"/>
    </source>
</evidence>
<name>A0ABM9IYH1_9RALS</name>
<comment type="caution">
    <text evidence="2">The sequence shown here is derived from an EMBL/GenBank/DDBJ whole genome shotgun (WGS) entry which is preliminary data.</text>
</comment>
<reference evidence="2 3" key="1">
    <citation type="submission" date="2023-07" db="EMBL/GenBank/DDBJ databases">
        <authorList>
            <person name="Peeters C."/>
        </authorList>
    </citation>
    <scope>NUCLEOTIDE SEQUENCE [LARGE SCALE GENOMIC DNA]</scope>
    <source>
        <strain evidence="2 3">LMG 19083</strain>
    </source>
</reference>
<proteinExistence type="predicted"/>
<gene>
    <name evidence="2" type="ORF">LMG19083_00164</name>
</gene>
<evidence type="ECO:0000313" key="3">
    <source>
        <dbReference type="Proteomes" id="UP001189813"/>
    </source>
</evidence>
<dbReference type="Proteomes" id="UP001189813">
    <property type="component" value="Unassembled WGS sequence"/>
</dbReference>